<dbReference type="SMART" id="SM00060">
    <property type="entry name" value="FN3"/>
    <property type="match status" value="2"/>
</dbReference>
<evidence type="ECO:0000256" key="1">
    <source>
        <dbReference type="ARBA" id="ARBA00022801"/>
    </source>
</evidence>
<evidence type="ECO:0000256" key="2">
    <source>
        <dbReference type="SAM" id="Coils"/>
    </source>
</evidence>
<dbReference type="InterPro" id="IPR053171">
    <property type="entry name" value="Viral_Tip_Attach_Protein"/>
</dbReference>
<evidence type="ECO:0000313" key="5">
    <source>
        <dbReference type="EMBL" id="OVF76784.1"/>
    </source>
</evidence>
<dbReference type="EMBL" id="NDBK01000026">
    <property type="protein sequence ID" value="OVF76784.1"/>
    <property type="molecule type" value="Genomic_DNA"/>
</dbReference>
<sequence length="4052" mass="431554">MANNIIKGRKGGGSKQRTPTEQPDDLQSVAKAKILLALGEGEFAGGLTGKYIYLDGTPLENADGSQNFSGVSWEFRPGTQAQTYIQGIPGTENEISVGTEVSSKTAWTHTFTNTQLSAVRVRLKWPSLMKQEDDGDVVGNTVKYAIDLQTDGGAWQTVLETAVTGKTTSGYERSHRIDLPQAGSTWTLRLRKISPDANSVKVGDVMTLQSYTEVIDAKLRYPNTALLYIEFDSSQFNGSIPQISCEPRGRVIRVPDNYNPETREYTGVWTGGFKWAWTDNPAWIYYDIVIADRFGLGNRLSSANISKWTLYQIAQYCDQLVPDGRGGDGMEPRYTCNVYVQERNDAYTVLRDFAAIFRGMTCWNGEQIVVQADMPRDVDFTYTRANIIGKPRYSSSSSQVRYTNALVSWSDPDNAYADAMEPAFIPELVSRYSFNQLEMTAIGCTRQSEAHRKGLWGILTNNKDRMVEIDVGLDGRIPQPGYIIALADELLAGRVNGGRISAVNGRVITLDRDVDAKPGDRLQLNLPSGISQSRTIQAVNGRRQITVTTAYSETPERECVWAIESDDLFLQQYRVTGVKENSDATLTITGVAHDPDKFARIDTGAIIDQRPVSVLPAGNQSPPEDIVITSRSVVNQGISVETMQVNWSAVSGAIAYEAQWRRNDGNWINVPRSSTTSFEVSGIYAGRYLVRVCAINAAEISSGWAYSEEKTLTGKVGEPLPPLALTTVSLTAGIEIRWEFPAGAEDTQRTELQYSPNQNGNGALPLTDLAYPGKKYQQMGLQIATQFWYRARLVDRLGNASSWTDWVQGMSSDNVSDYFQQLDEAIKDTETYQSLVKEIDTRAVAEEVDSAIEAAKKDVASQVTDAKQEAQQLVQETRNDIEQALADEALARASAIAQESADRTAAIARESAELSDAIARESADRANAIAQESAELSDAIAREAADRAYALADEARARATAISDAVKDEAAARSKAIADEAQKRNDAIAAENAARVKAVSELDTRTADALANETAERISAVSSEAKARADALLNEENNREAAIRSLNSQLQTATESLAQQISQVAAGTGEQFDPLNIWYFDTSNEGWTEDDNGYTPMIVTDDGWLKADNGTSSARSPNDLGIDAAAYRFIKLRLKKVGNPAWNGRLLWIGADESGWDNARSVVIDEPEYDVNDTATVTLHDIPWLPSQRIRRFRLDLAQGQNEENYFLIDWLAVGRPTPGAGMAALQNEQLARTQADAAEAANRQDLAVQLRGSYDGNDLTKVSSGLIYQEQQARVTGDKAEASARQSLETRINDSLSTINQSLDTLNTADEAMASDITGLKSSLAGKADASALTTLKTQVTTQGDTLASQGASLTNLQNSLNRLSSDVSKKADAAAVQSLQNQVTQQGKDITAANSSITNLKTSLDTTDSNVAKKADATTVSDLTSRVTSAEGKVSSQGNSITRLNNSLNNVIADSDAASAIPGNLIVNPSFERGTDGYIGVSAQSTVVAVQAPRTGTRALKVDPGSVAPGQTIDFVKGRTYEVGVWVKQIAGTTDNGAGNNKLRIGNSAGNPVLEVPYTGAGTDWTKYSKRWKATETARLPVTLNNYLTAGNRYFDDFYVIDVTDSVNIDANASAIASVQNTVTQQGKDITSQSSSITDLKNSLKTTDANVAKKADAAAVQTLQNTVEQQGRDISTASSDISGLKNSLSTTDANVAKKADASALGALQSTVTQQGKDITSAGNSITQLQNSLASTNSAVNKKADAQALSALTGRVSDAEGKLSSQSDQLSTLENSLRLGSLISNGSLDNDATFWADSGSGSAFVYEAAEKALRTTTGSIRIANTTRIPVEVGMTLTLSFEFKTTETISAISSDSVGFITDLNDQTNWLVSQASWLTAVTTEWQRQTLTFTIPDKFTGQYVYLRFAAGGWSPSNSARLYLKDIEVYSSTGIAGKADASAVSELSSRVETAEGSITSQGNSLTNLQNSLNTTNANVSKKADASALQSLQNTVTQQGKTLSSASSDLSSLKNRLDTTDGNVAKKADATALQELKSTVENQGRALNSQSSQLVTLNNSLSATRNDLSKLAADVDTAGKTPGNLLSNASFERGTEGWSNDGNNWQVYAAQGPHTGKNIIRMITAGDAMLTQSFVVKGGRTYRVGVWVRRNAAVVIANAGNTKISLRDANNVEVKNVLLTLENMGNAWADVSLEYRAPADATMQISLRASLSAGEVYMDDAYVVDITDAVNIDAAAAATTALENRVSKNESAITSQSTSLTNLQNSLNTTNSNVSKKADATALTTLQNTVKQQGDSLSTQSGTLTKLQNSLTTTQSDLDAAKATLAKKADTAALSSLQNTVLQQGNTLTSQASQLTRLNNSLTTTQSGLDAVKADVDASAPGNLLVNSTFERGQDGWNGWTSQASVVELQQPRSGKMALRLAPASGTAALQQNISVLGGHTYELSAWTKVAAGTTMAPGSAANNKLRIGNTDGSAVADKQLDPATISTTTWQQTTLRYKPATDRTITVGLMYYLSAGIQYYDDVTFTDITDRIDIDANANATSNLDSRVTTAEGKVTSQGNSLVSLRNDLTAVQSDITKKADASALQNLQNTVSQQGDALSSQSDLVTMLENSLSEGSLIGNGSLKTDASLWEDSGTGSGFTWDASEKAIRTTTGSVRVANITRIPVEAGVSLTVTFEFKMSEAITAYSSDTVGFIASLRDPVNWLTSQSPWLDGVTTQWQSRTVTLDIPATFTGRYVYLRFAAGGWSPANSARLYLRNIDVTSATGVANKADASAVSSLSGRVDTVEGKVTSQASDLTNLRNSLNTTNNNVSKKADTAALQSLQNKVEQQGNDISSAGSQITELNAAILAAKAAGDDYIPNPSLDPAYNRMGYTVQASDADGIPAGCPFAYVIRLASRDHIPGINNIAVTPGDVFEMSALVACGAGSADFNFYIGRATTVTGGVKARSSGGNTKATAAWTRVTWRFTVPSDTNLMRPFLQVNQSSPFGTIWYVTDWHLRNVTAANKAQNTADNTASAVESLTTKVTQQGDTLSSIGSRTTTLENGLKTTNTSVSKKADADTVQTLQNTVTQQGKDITAANSAITKLTGDLSTTNANVNRKADATALSTLQNTVTDQGQKLASQGSSLTQLANTLSDAMTSLAADGKIPGNMISNGSFERGQDAFTGWNNVTSVIDAQSPNFGSRILMCAAGLAGITQKVPVVKGNTYKIGVFARAQAGSVMQDGNNNKLRIGGTSLLYDRQFDTANLPTGSSWVELTGTWKATVDGMVDVSIYSSLKSGAQYFDDFYLVDVTDEVNISANAGAISGLTTRVTNAEGKVTSQGNSITSLQNSLNTTNSNVSKKADAEALQNLKNTVTQQGKDISTQSSNITSLQNGLNTANAGIDSLVADNDASKRFVGNLLANPSFERGLTGYSGGGAFITVIDAQSPNTGSRILSCGTGTGAVSQSVDVTKDRTYKIGVFTRCQAGSVLDAQGNNKLRIGSSSLLYELQFRPASSSWVELTGTWKATITGKVDVSINSSLKSGNQYFDDFYFIDITDRVDLDATSNAVSSLTSRVTNAEGTISSHTGSITNLNNSLSSLNKTVSGKADTSTVQALQNTVTQQGKDLDANASSLTSINASLSTLQSQGLNPWVDGSFESYAAGKSLYGDTAIVTTDVSRNGSKSLKITRKAGETGNSDKMLGKWLSVRGGGKYRFSLWAYMDSDMSAPNAWSAIVGLYARGENGGANQWPGAVTINETNITRGKWTFLTGVASVAADRSIAQMWISTRGPSGGAGFSLYLDDINIVDVTDAQAAQTDASAAANAVTQLTATVSQQGRDITAQAKQFTELQSSLNSTDARIARQDETIAANGLAMANGFNQMRSMIGDNSAAITTTNKTVTDLEKSTTESMTQLTSQVGDMSASVQQTASTVADLNGKLSAQWGVKVGTSSGGKHYVSGLQLGMDGSGQSQFLVQADTFGVYVPNGDKSNLVFGVDGNGAYMQQAMARNLTINFGQISDSLQSTDYQPGSTGWRLPKSGAFEMNGNVPGEGRVQLDSSGLAVYDQNGVLRCKIGRI</sequence>
<evidence type="ECO:0000313" key="7">
    <source>
        <dbReference type="Proteomes" id="UP000196447"/>
    </source>
</evidence>
<dbReference type="InterPro" id="IPR013783">
    <property type="entry name" value="Ig-like_fold"/>
</dbReference>
<evidence type="ECO:0000259" key="4">
    <source>
        <dbReference type="PROSITE" id="PS50853"/>
    </source>
</evidence>
<feature type="domain" description="Fibronectin type-III" evidence="4">
    <location>
        <begin position="718"/>
        <end position="814"/>
    </location>
</feature>
<dbReference type="EMBL" id="NDBK01000026">
    <property type="protein sequence ID" value="OVF76797.1"/>
    <property type="molecule type" value="Genomic_DNA"/>
</dbReference>
<dbReference type="GO" id="GO:0016798">
    <property type="term" value="F:hydrolase activity, acting on glycosyl bonds"/>
    <property type="evidence" value="ECO:0007669"/>
    <property type="project" value="InterPro"/>
</dbReference>
<keyword evidence="1" id="KW-0378">Hydrolase</keyword>
<organism evidence="5 7">
    <name type="scientific">Klebsiella pneumoniae</name>
    <dbReference type="NCBI Taxonomy" id="573"/>
    <lineage>
        <taxon>Bacteria</taxon>
        <taxon>Pseudomonadati</taxon>
        <taxon>Pseudomonadota</taxon>
        <taxon>Gammaproteobacteria</taxon>
        <taxon>Enterobacterales</taxon>
        <taxon>Enterobacteriaceae</taxon>
        <taxon>Klebsiella/Raoultella group</taxon>
        <taxon>Klebsiella</taxon>
        <taxon>Klebsiella pneumoniae complex</taxon>
    </lineage>
</organism>
<evidence type="ECO:0000256" key="3">
    <source>
        <dbReference type="SAM" id="MobiDB-lite"/>
    </source>
</evidence>
<dbReference type="Gene3D" id="1.20.5.340">
    <property type="match status" value="6"/>
</dbReference>
<dbReference type="Pfam" id="PF24801">
    <property type="entry name" value="FNIII-A_GpJ"/>
    <property type="match status" value="1"/>
</dbReference>
<dbReference type="InterPro" id="IPR015406">
    <property type="entry name" value="GpJ_CSF"/>
</dbReference>
<proteinExistence type="predicted"/>
<dbReference type="Gene3D" id="2.60.40.10">
    <property type="entry name" value="Immunoglobulins"/>
    <property type="match status" value="1"/>
</dbReference>
<dbReference type="Pfam" id="PF02018">
    <property type="entry name" value="CBM_4_9"/>
    <property type="match status" value="4"/>
</dbReference>
<accession>A0A202L9Y3</accession>
<dbReference type="Gene3D" id="2.60.120.260">
    <property type="entry name" value="Galactose-binding domain-like"/>
    <property type="match status" value="8"/>
</dbReference>
<dbReference type="PROSITE" id="PS50853">
    <property type="entry name" value="FN3"/>
    <property type="match status" value="2"/>
</dbReference>
<reference evidence="5 7" key="1">
    <citation type="submission" date="2017-03" db="EMBL/GenBank/DDBJ databases">
        <authorList>
            <person name="Fouts D."/>
            <person name="Stalin M.J."/>
            <person name="Chen L."/>
            <person name="Wright M."/>
            <person name="Sutton G."/>
            <person name="Nguyen K."/>
            <person name="Vanduin D."/>
            <person name="Rojas L."/>
            <person name="Hujer A."/>
            <person name="Hujer K."/>
            <person name="Bonomo R."/>
            <person name="Kreiswirth B."/>
            <person name="Adams M."/>
        </authorList>
    </citation>
    <scope>NUCLEOTIDE SEQUENCE [LARGE SCALE GENOMIC DNA]</scope>
    <source>
        <strain evidence="5 7">39383</strain>
    </source>
</reference>
<dbReference type="PANTHER" id="PTHR36251">
    <property type="entry name" value="FELS-1 PROPHAGE HOST SPECIFICITY PROTEIN-RELATED"/>
    <property type="match status" value="1"/>
</dbReference>
<dbReference type="SUPFAM" id="SSF49265">
    <property type="entry name" value="Fibronectin type III"/>
    <property type="match status" value="1"/>
</dbReference>
<feature type="region of interest" description="Disordered" evidence="3">
    <location>
        <begin position="1"/>
        <end position="26"/>
    </location>
</feature>
<dbReference type="Pfam" id="PF09327">
    <property type="entry name" value="Phage_Tail_Tip"/>
    <property type="match status" value="1"/>
</dbReference>
<comment type="caution">
    <text evidence="5">The sequence shown here is derived from an EMBL/GenBank/DDBJ whole genome shotgun (WGS) entry which is preliminary data.</text>
</comment>
<name>A0A202L9Y3_KLEPN</name>
<dbReference type="SUPFAM" id="SSF49785">
    <property type="entry name" value="Galactose-binding domain-like"/>
    <property type="match status" value="6"/>
</dbReference>
<dbReference type="InterPro" id="IPR008979">
    <property type="entry name" value="Galactose-bd-like_sf"/>
</dbReference>
<dbReference type="CDD" id="cd00063">
    <property type="entry name" value="FN3"/>
    <property type="match status" value="1"/>
</dbReference>
<evidence type="ECO:0000313" key="6">
    <source>
        <dbReference type="EMBL" id="OVF76797.1"/>
    </source>
</evidence>
<gene>
    <name evidence="5" type="ORF">B5L96_04850</name>
    <name evidence="6" type="ORF">B5L96_04915</name>
</gene>
<keyword evidence="2" id="KW-0175">Coiled coil</keyword>
<feature type="coiled-coil region" evidence="2">
    <location>
        <begin position="856"/>
        <end position="887"/>
    </location>
</feature>
<dbReference type="InterPro" id="IPR055385">
    <property type="entry name" value="GpJ_HDII-ins2"/>
</dbReference>
<dbReference type="Proteomes" id="UP000196447">
    <property type="component" value="Unassembled WGS sequence"/>
</dbReference>
<dbReference type="InterPro" id="IPR003305">
    <property type="entry name" value="CenC_carb-bd"/>
</dbReference>
<dbReference type="PANTHER" id="PTHR36251:SF2">
    <property type="entry name" value="GIFSY-2 PROPHAGE HOST SPECIFICITY PROTEIN J, PHAGE LAMBDA"/>
    <property type="match status" value="1"/>
</dbReference>
<protein>
    <recommendedName>
        <fullName evidence="4">Fibronectin type-III domain-containing protein</fullName>
    </recommendedName>
</protein>
<feature type="domain" description="Fibronectin type-III" evidence="4">
    <location>
        <begin position="622"/>
        <end position="716"/>
    </location>
</feature>
<dbReference type="InterPro" id="IPR036116">
    <property type="entry name" value="FN3_sf"/>
</dbReference>
<dbReference type="CDD" id="cd06503">
    <property type="entry name" value="ATP-synt_Fo_b"/>
    <property type="match status" value="2"/>
</dbReference>
<dbReference type="RefSeq" id="WP_087749697.1">
    <property type="nucleotide sequence ID" value="NZ_NDBK01000026.1"/>
</dbReference>
<dbReference type="InterPro" id="IPR003961">
    <property type="entry name" value="FN3_dom"/>
</dbReference>